<evidence type="ECO:0000313" key="3">
    <source>
        <dbReference type="Proteomes" id="UP001056708"/>
    </source>
</evidence>
<keyword evidence="3" id="KW-1185">Reference proteome</keyword>
<dbReference type="InterPro" id="IPR036812">
    <property type="entry name" value="NAD(P)_OxRdtase_dom_sf"/>
</dbReference>
<dbReference type="CDD" id="cd19097">
    <property type="entry name" value="AKR_unchar"/>
    <property type="match status" value="1"/>
</dbReference>
<dbReference type="Gene3D" id="3.20.20.100">
    <property type="entry name" value="NADP-dependent oxidoreductase domain"/>
    <property type="match status" value="1"/>
</dbReference>
<protein>
    <submittedName>
        <fullName evidence="2">Aldo/keto reductase</fullName>
    </submittedName>
</protein>
<dbReference type="Proteomes" id="UP001056708">
    <property type="component" value="Chromosome"/>
</dbReference>
<dbReference type="InterPro" id="IPR023210">
    <property type="entry name" value="NADP_OxRdtase_dom"/>
</dbReference>
<gene>
    <name evidence="2" type="ORF">NEA10_13785</name>
</gene>
<accession>A0ABY5AL38</accession>
<dbReference type="PANTHER" id="PTHR43312">
    <property type="entry name" value="D-THREO-ALDOSE 1-DEHYDROGENASE"/>
    <property type="match status" value="1"/>
</dbReference>
<dbReference type="InterPro" id="IPR020471">
    <property type="entry name" value="AKR"/>
</dbReference>
<dbReference type="InterPro" id="IPR053135">
    <property type="entry name" value="AKR2_Oxidoreductase"/>
</dbReference>
<proteinExistence type="predicted"/>
<evidence type="ECO:0000259" key="1">
    <source>
        <dbReference type="Pfam" id="PF00248"/>
    </source>
</evidence>
<feature type="domain" description="NADP-dependent oxidoreductase" evidence="1">
    <location>
        <begin position="3"/>
        <end position="262"/>
    </location>
</feature>
<sequence length="289" mass="32528">MKRLALGTAQFGLSYGVANQQGQVSIDQVAEILRVASAVGVDTLDTAIAYGESEQVLGQVGVSSFKIISKLQALSDESLDLQKQVIDSVESSLERLRITQLYGLLLHRPGQLLSNQGVTLYQALQDLKNKGLVKKIGISIYSPTELEALCRSFEFDLIQAPFNIFDRRLERQGWLDKLKKKGVEVHSRSVFLQGLLLMDSASRPQYFERWEFLFKRLEEWCKTENLTLLEACLGTAWLNQNIDKIIVGVDSLAHLQEIVATITDELLLPPDDLYCEDTRLINPSEWKLS</sequence>
<name>A0ABY5AL38_9CYAN</name>
<dbReference type="SUPFAM" id="SSF51430">
    <property type="entry name" value="NAD(P)-linked oxidoreductase"/>
    <property type="match status" value="1"/>
</dbReference>
<dbReference type="Pfam" id="PF00248">
    <property type="entry name" value="Aldo_ket_red"/>
    <property type="match status" value="1"/>
</dbReference>
<organism evidence="2 3">
    <name type="scientific">Phormidium yuhuli AB48</name>
    <dbReference type="NCBI Taxonomy" id="2940671"/>
    <lineage>
        <taxon>Bacteria</taxon>
        <taxon>Bacillati</taxon>
        <taxon>Cyanobacteriota</taxon>
        <taxon>Cyanophyceae</taxon>
        <taxon>Oscillatoriophycideae</taxon>
        <taxon>Oscillatoriales</taxon>
        <taxon>Oscillatoriaceae</taxon>
        <taxon>Phormidium</taxon>
        <taxon>Phormidium yuhuli</taxon>
    </lineage>
</organism>
<dbReference type="RefSeq" id="WP_252661297.1">
    <property type="nucleotide sequence ID" value="NZ_CP098611.1"/>
</dbReference>
<dbReference type="PANTHER" id="PTHR43312:SF1">
    <property type="entry name" value="NADP-DEPENDENT OXIDOREDUCTASE DOMAIN-CONTAINING PROTEIN"/>
    <property type="match status" value="1"/>
</dbReference>
<dbReference type="EMBL" id="CP098611">
    <property type="protein sequence ID" value="USR89922.1"/>
    <property type="molecule type" value="Genomic_DNA"/>
</dbReference>
<dbReference type="PRINTS" id="PR00069">
    <property type="entry name" value="ALDKETRDTASE"/>
</dbReference>
<evidence type="ECO:0000313" key="2">
    <source>
        <dbReference type="EMBL" id="USR89922.1"/>
    </source>
</evidence>
<reference evidence="2" key="1">
    <citation type="submission" date="2022-06" db="EMBL/GenBank/DDBJ databases">
        <title>Genome sequence of Phormidium yuhuli AB48 isolated from an industrial photobioreactor environment.</title>
        <authorList>
            <person name="Qiu Y."/>
            <person name="Noonan A.J.C."/>
            <person name="Dofher K."/>
            <person name="Koch M."/>
            <person name="Kieft B."/>
            <person name="Lin X."/>
            <person name="Ziels R.M."/>
            <person name="Hallam S.J."/>
        </authorList>
    </citation>
    <scope>NUCLEOTIDE SEQUENCE</scope>
    <source>
        <strain evidence="2">AB48</strain>
    </source>
</reference>